<evidence type="ECO:0000259" key="12">
    <source>
        <dbReference type="SMART" id="SM00904"/>
    </source>
</evidence>
<name>A0A1G4JWW3_9SACH</name>
<dbReference type="InterPro" id="IPR015865">
    <property type="entry name" value="Riboflavin_kinase_bac/euk"/>
</dbReference>
<evidence type="ECO:0000256" key="5">
    <source>
        <dbReference type="ARBA" id="ARBA00017394"/>
    </source>
</evidence>
<comment type="function">
    <text evidence="1">Catalyzes the phosphorylation of riboflavin (vitamin B2) to form flavin mononucleotide (FMN) coenzyme.</text>
</comment>
<comment type="pathway">
    <text evidence="2">Cofactor biosynthesis; FMN biosynthesis; FMN from riboflavin (ATP route): step 1/1.</text>
</comment>
<dbReference type="OrthoDB" id="276388at2759"/>
<dbReference type="GO" id="GO:0005524">
    <property type="term" value="F:ATP binding"/>
    <property type="evidence" value="ECO:0007669"/>
    <property type="project" value="UniProtKB-KW"/>
</dbReference>
<comment type="similarity">
    <text evidence="3">Belongs to the flavokinase family.</text>
</comment>
<protein>
    <recommendedName>
        <fullName evidence="5">Riboflavin kinase</fullName>
        <ecNumber evidence="4">2.7.1.26</ecNumber>
    </recommendedName>
    <alternativeName>
        <fullName evidence="11">Flavin mononucleotide kinase 1</fullName>
    </alternativeName>
</protein>
<dbReference type="InterPro" id="IPR023468">
    <property type="entry name" value="Riboflavin_kinase"/>
</dbReference>
<proteinExistence type="inferred from homology"/>
<gene>
    <name evidence="13" type="ORF">LANO_0E10704G</name>
</gene>
<accession>A0A1G4JWW3</accession>
<evidence type="ECO:0000256" key="1">
    <source>
        <dbReference type="ARBA" id="ARBA00003572"/>
    </source>
</evidence>
<dbReference type="GO" id="GO:0005739">
    <property type="term" value="C:mitochondrion"/>
    <property type="evidence" value="ECO:0007669"/>
    <property type="project" value="TreeGrafter"/>
</dbReference>
<dbReference type="GO" id="GO:0009231">
    <property type="term" value="P:riboflavin biosynthetic process"/>
    <property type="evidence" value="ECO:0007669"/>
    <property type="project" value="InterPro"/>
</dbReference>
<evidence type="ECO:0000256" key="2">
    <source>
        <dbReference type="ARBA" id="ARBA00005201"/>
    </source>
</evidence>
<dbReference type="Pfam" id="PF01687">
    <property type="entry name" value="Flavokinase"/>
    <property type="match status" value="1"/>
</dbReference>
<dbReference type="GO" id="GO:0008531">
    <property type="term" value="F:riboflavin kinase activity"/>
    <property type="evidence" value="ECO:0007669"/>
    <property type="project" value="UniProtKB-EC"/>
</dbReference>
<keyword evidence="8" id="KW-0808">Transferase</keyword>
<organism evidence="13 14">
    <name type="scientific">Lachancea nothofagi CBS 11611</name>
    <dbReference type="NCBI Taxonomy" id="1266666"/>
    <lineage>
        <taxon>Eukaryota</taxon>
        <taxon>Fungi</taxon>
        <taxon>Dikarya</taxon>
        <taxon>Ascomycota</taxon>
        <taxon>Saccharomycotina</taxon>
        <taxon>Saccharomycetes</taxon>
        <taxon>Saccharomycetales</taxon>
        <taxon>Saccharomycetaceae</taxon>
        <taxon>Lachancea</taxon>
    </lineage>
</organism>
<evidence type="ECO:0000256" key="9">
    <source>
        <dbReference type="ARBA" id="ARBA00022741"/>
    </source>
</evidence>
<dbReference type="PANTHER" id="PTHR22749:SF6">
    <property type="entry name" value="RIBOFLAVIN KINASE"/>
    <property type="match status" value="1"/>
</dbReference>
<dbReference type="SMART" id="SM00904">
    <property type="entry name" value="Flavokinase"/>
    <property type="match status" value="1"/>
</dbReference>
<dbReference type="PANTHER" id="PTHR22749">
    <property type="entry name" value="RIBOFLAVIN KINASE/FMN ADENYLYLTRANSFERASE"/>
    <property type="match status" value="1"/>
</dbReference>
<evidence type="ECO:0000256" key="6">
    <source>
        <dbReference type="ARBA" id="ARBA00022630"/>
    </source>
</evidence>
<evidence type="ECO:0000313" key="14">
    <source>
        <dbReference type="Proteomes" id="UP000189911"/>
    </source>
</evidence>
<keyword evidence="14" id="KW-1185">Reference proteome</keyword>
<evidence type="ECO:0000256" key="10">
    <source>
        <dbReference type="ARBA" id="ARBA00022840"/>
    </source>
</evidence>
<evidence type="ECO:0000256" key="7">
    <source>
        <dbReference type="ARBA" id="ARBA00022643"/>
    </source>
</evidence>
<keyword evidence="9" id="KW-0547">Nucleotide-binding</keyword>
<keyword evidence="10" id="KW-0067">ATP-binding</keyword>
<keyword evidence="6" id="KW-0285">Flavoprotein</keyword>
<dbReference type="AlphaFoldDB" id="A0A1G4JWW3"/>
<keyword evidence="7" id="KW-0288">FMN</keyword>
<dbReference type="EC" id="2.7.1.26" evidence="4"/>
<feature type="domain" description="Riboflavin kinase" evidence="12">
    <location>
        <begin position="12"/>
        <end position="174"/>
    </location>
</feature>
<evidence type="ECO:0000313" key="13">
    <source>
        <dbReference type="EMBL" id="SCU95557.1"/>
    </source>
</evidence>
<reference evidence="14" key="1">
    <citation type="submission" date="2016-03" db="EMBL/GenBank/DDBJ databases">
        <authorList>
            <person name="Devillers Hugo."/>
        </authorList>
    </citation>
    <scope>NUCLEOTIDE SEQUENCE [LARGE SCALE GENOMIC DNA]</scope>
</reference>
<evidence type="ECO:0000256" key="8">
    <source>
        <dbReference type="ARBA" id="ARBA00022679"/>
    </source>
</evidence>
<dbReference type="UniPathway" id="UPA00276">
    <property type="reaction ID" value="UER00406"/>
</dbReference>
<dbReference type="EMBL" id="LT598451">
    <property type="protein sequence ID" value="SCU95557.1"/>
    <property type="molecule type" value="Genomic_DNA"/>
</dbReference>
<dbReference type="InterPro" id="IPR023465">
    <property type="entry name" value="Riboflavin_kinase_dom_sf"/>
</dbReference>
<evidence type="ECO:0000256" key="4">
    <source>
        <dbReference type="ARBA" id="ARBA00012105"/>
    </source>
</evidence>
<dbReference type="SUPFAM" id="SSF82114">
    <property type="entry name" value="Riboflavin kinase-like"/>
    <property type="match status" value="1"/>
</dbReference>
<dbReference type="Proteomes" id="UP000189911">
    <property type="component" value="Chromosome E"/>
</dbReference>
<dbReference type="Gene3D" id="2.40.30.30">
    <property type="entry name" value="Riboflavin kinase-like"/>
    <property type="match status" value="1"/>
</dbReference>
<sequence length="184" mass="20551">MPRPADVPIPDSPQYPYPIITDYCEIVCGFGRGSSELGIPTANVQFNELPDAIENLPLGVFFGFAQLAESGPGDVKNCQRPDGTRVHFNFGQRLAESDLNVLPVVLSIGLNPFYHNKAKTVELHIMHEFKHDFYGAKVKFSILGYIRPELDYTTREALIDDIHTDIDIAKSVLSKPQYAKHSSF</sequence>
<dbReference type="GO" id="GO:0009398">
    <property type="term" value="P:FMN biosynthetic process"/>
    <property type="evidence" value="ECO:0007669"/>
    <property type="project" value="UniProtKB-UniPathway"/>
</dbReference>
<evidence type="ECO:0000256" key="11">
    <source>
        <dbReference type="ARBA" id="ARBA00029960"/>
    </source>
</evidence>
<evidence type="ECO:0000256" key="3">
    <source>
        <dbReference type="ARBA" id="ARBA00010108"/>
    </source>
</evidence>